<keyword evidence="5" id="KW-0408">Iron</keyword>
<evidence type="ECO:0000256" key="1">
    <source>
        <dbReference type="ARBA" id="ARBA00006622"/>
    </source>
</evidence>
<keyword evidence="3" id="KW-0479">Metal-binding</keyword>
<sequence length="228" mass="24970">MTVNTEHSSVQKLYKAARSTFGGGRKPSEAEVAHLSSVLAAVRLEELGVAPDTETNSQQSRQRIQYQQVYEDEDVTIGIFSLPARAQLPLHNHPGMTVLSRVLYGDMHVLSYDWESTPGSSNLVTGPRRAFQVHDRILKAAHSPAALFPHSGGNVHEFTAVTPCAVLDVLAPPYDSHDPEKDCAYFRRIPDSASSTARPSAILQPCRQPADFFVASQHYRGIPVVPEG</sequence>
<reference evidence="7 8" key="1">
    <citation type="journal article" date="2024" name="Nat. Commun.">
        <title>Phylogenomics reveals the evolutionary origins of lichenization in chlorophyte algae.</title>
        <authorList>
            <person name="Puginier C."/>
            <person name="Libourel C."/>
            <person name="Otte J."/>
            <person name="Skaloud P."/>
            <person name="Haon M."/>
            <person name="Grisel S."/>
            <person name="Petersen M."/>
            <person name="Berrin J.G."/>
            <person name="Delaux P.M."/>
            <person name="Dal Grande F."/>
            <person name="Keller J."/>
        </authorList>
    </citation>
    <scope>NUCLEOTIDE SEQUENCE [LARGE SCALE GENOMIC DNA]</scope>
    <source>
        <strain evidence="7 8">SAG 2036</strain>
    </source>
</reference>
<dbReference type="InterPro" id="IPR011051">
    <property type="entry name" value="RmlC_Cupin_sf"/>
</dbReference>
<dbReference type="Pfam" id="PF07847">
    <property type="entry name" value="PCO_ADO"/>
    <property type="match status" value="1"/>
</dbReference>
<dbReference type="EC" id="1.13.11.20" evidence="2"/>
<evidence type="ECO:0000313" key="8">
    <source>
        <dbReference type="Proteomes" id="UP001465755"/>
    </source>
</evidence>
<accession>A0AAW1NHT1</accession>
<protein>
    <recommendedName>
        <fullName evidence="2">cysteine dioxygenase</fullName>
        <ecNumber evidence="2">1.13.11.20</ecNumber>
    </recommendedName>
</protein>
<proteinExistence type="inferred from homology"/>
<dbReference type="Gene3D" id="2.60.120.10">
    <property type="entry name" value="Jelly Rolls"/>
    <property type="match status" value="1"/>
</dbReference>
<dbReference type="AlphaFoldDB" id="A0AAW1NHT1"/>
<dbReference type="Proteomes" id="UP001465755">
    <property type="component" value="Unassembled WGS sequence"/>
</dbReference>
<evidence type="ECO:0000256" key="4">
    <source>
        <dbReference type="ARBA" id="ARBA00023002"/>
    </source>
</evidence>
<comment type="similarity">
    <text evidence="1">Belongs to the cysteine dioxygenase family.</text>
</comment>
<keyword evidence="4" id="KW-0560">Oxidoreductase</keyword>
<dbReference type="GO" id="GO:0070483">
    <property type="term" value="P:detection of hypoxia"/>
    <property type="evidence" value="ECO:0007669"/>
    <property type="project" value="UniProtKB-ARBA"/>
</dbReference>
<dbReference type="InterPro" id="IPR012864">
    <property type="entry name" value="PCO/ADO"/>
</dbReference>
<dbReference type="GO" id="GO:0046872">
    <property type="term" value="F:metal ion binding"/>
    <property type="evidence" value="ECO:0007669"/>
    <property type="project" value="UniProtKB-KW"/>
</dbReference>
<dbReference type="CDD" id="cd20289">
    <property type="entry name" value="cupin_ADO"/>
    <property type="match status" value="1"/>
</dbReference>
<gene>
    <name evidence="7" type="ORF">WJX73_001587</name>
</gene>
<comment type="catalytic activity">
    <reaction evidence="6">
        <text>L-cysteine + O2 = 3-sulfino-L-alanine + H(+)</text>
        <dbReference type="Rhea" id="RHEA:20441"/>
        <dbReference type="ChEBI" id="CHEBI:15378"/>
        <dbReference type="ChEBI" id="CHEBI:15379"/>
        <dbReference type="ChEBI" id="CHEBI:35235"/>
        <dbReference type="ChEBI" id="CHEBI:61085"/>
        <dbReference type="EC" id="1.13.11.20"/>
    </reaction>
    <physiologicalReaction direction="left-to-right" evidence="6">
        <dbReference type="Rhea" id="RHEA:20442"/>
    </physiologicalReaction>
</comment>
<dbReference type="GO" id="GO:0017172">
    <property type="term" value="F:cysteine dioxygenase activity"/>
    <property type="evidence" value="ECO:0007669"/>
    <property type="project" value="UniProtKB-EC"/>
</dbReference>
<evidence type="ECO:0000256" key="5">
    <source>
        <dbReference type="ARBA" id="ARBA00023004"/>
    </source>
</evidence>
<evidence type="ECO:0000256" key="6">
    <source>
        <dbReference type="ARBA" id="ARBA00024284"/>
    </source>
</evidence>
<comment type="caution">
    <text evidence="7">The sequence shown here is derived from an EMBL/GenBank/DDBJ whole genome shotgun (WGS) entry which is preliminary data.</text>
</comment>
<name>A0AAW1NHT1_9CHLO</name>
<dbReference type="InterPro" id="IPR014710">
    <property type="entry name" value="RmlC-like_jellyroll"/>
</dbReference>
<evidence type="ECO:0000256" key="2">
    <source>
        <dbReference type="ARBA" id="ARBA00013133"/>
    </source>
</evidence>
<organism evidence="7 8">
    <name type="scientific">Symbiochloris irregularis</name>
    <dbReference type="NCBI Taxonomy" id="706552"/>
    <lineage>
        <taxon>Eukaryota</taxon>
        <taxon>Viridiplantae</taxon>
        <taxon>Chlorophyta</taxon>
        <taxon>core chlorophytes</taxon>
        <taxon>Trebouxiophyceae</taxon>
        <taxon>Trebouxiales</taxon>
        <taxon>Trebouxiaceae</taxon>
        <taxon>Symbiochloris</taxon>
    </lineage>
</organism>
<dbReference type="SUPFAM" id="SSF51182">
    <property type="entry name" value="RmlC-like cupins"/>
    <property type="match status" value="1"/>
</dbReference>
<evidence type="ECO:0000313" key="7">
    <source>
        <dbReference type="EMBL" id="KAK9787011.1"/>
    </source>
</evidence>
<dbReference type="EMBL" id="JALJOQ010000257">
    <property type="protein sequence ID" value="KAK9787011.1"/>
    <property type="molecule type" value="Genomic_DNA"/>
</dbReference>
<dbReference type="PANTHER" id="PTHR22966:SF61">
    <property type="entry name" value="2-AMINOETHANETHIOL DIOXYGENASE"/>
    <property type="match status" value="1"/>
</dbReference>
<keyword evidence="8" id="KW-1185">Reference proteome</keyword>
<evidence type="ECO:0000256" key="3">
    <source>
        <dbReference type="ARBA" id="ARBA00022723"/>
    </source>
</evidence>
<dbReference type="PANTHER" id="PTHR22966">
    <property type="entry name" value="2-AMINOETHANETHIOL DIOXYGENASE"/>
    <property type="match status" value="1"/>
</dbReference>